<gene>
    <name evidence="2" type="ORF">C7212DRAFT_321162</name>
</gene>
<keyword evidence="3" id="KW-1185">Reference proteome</keyword>
<evidence type="ECO:0000313" key="2">
    <source>
        <dbReference type="EMBL" id="PWW76037.1"/>
    </source>
</evidence>
<sequence length="74" mass="9136">MNEALVTPLMGERKGKERKKERKKWEEINEKEKEEQVGRERYLGNDTKGIWNWRERNDKVFMQSEKKRKKRGKK</sequence>
<protein>
    <submittedName>
        <fullName evidence="2">Uncharacterized protein</fullName>
    </submittedName>
</protein>
<reference evidence="2 3" key="1">
    <citation type="submission" date="2018-03" db="EMBL/GenBank/DDBJ databases">
        <title>Genomes of Pezizomycetes fungi and the evolution of truffles.</title>
        <authorList>
            <person name="Murat C."/>
            <person name="Payen T."/>
            <person name="Noel B."/>
            <person name="Kuo A."/>
            <person name="Martin F.M."/>
        </authorList>
    </citation>
    <scope>NUCLEOTIDE SEQUENCE [LARGE SCALE GENOMIC DNA]</scope>
    <source>
        <strain evidence="2">091103-1</strain>
    </source>
</reference>
<dbReference type="AlphaFoldDB" id="A0A317SR45"/>
<dbReference type="Proteomes" id="UP000246991">
    <property type="component" value="Unassembled WGS sequence"/>
</dbReference>
<evidence type="ECO:0000313" key="3">
    <source>
        <dbReference type="Proteomes" id="UP000246991"/>
    </source>
</evidence>
<evidence type="ECO:0000256" key="1">
    <source>
        <dbReference type="SAM" id="MobiDB-lite"/>
    </source>
</evidence>
<accession>A0A317SR45</accession>
<name>A0A317SR45_9PEZI</name>
<organism evidence="2 3">
    <name type="scientific">Tuber magnatum</name>
    <name type="common">white Piedmont truffle</name>
    <dbReference type="NCBI Taxonomy" id="42249"/>
    <lineage>
        <taxon>Eukaryota</taxon>
        <taxon>Fungi</taxon>
        <taxon>Dikarya</taxon>
        <taxon>Ascomycota</taxon>
        <taxon>Pezizomycotina</taxon>
        <taxon>Pezizomycetes</taxon>
        <taxon>Pezizales</taxon>
        <taxon>Tuberaceae</taxon>
        <taxon>Tuber</taxon>
    </lineage>
</organism>
<proteinExistence type="predicted"/>
<comment type="caution">
    <text evidence="2">The sequence shown here is derived from an EMBL/GenBank/DDBJ whole genome shotgun (WGS) entry which is preliminary data.</text>
</comment>
<dbReference type="EMBL" id="PYWC01000039">
    <property type="protein sequence ID" value="PWW76037.1"/>
    <property type="molecule type" value="Genomic_DNA"/>
</dbReference>
<feature type="region of interest" description="Disordered" evidence="1">
    <location>
        <begin position="1"/>
        <end position="25"/>
    </location>
</feature>